<dbReference type="EMBL" id="CP133838">
    <property type="protein sequence ID" value="WMY76187.1"/>
    <property type="molecule type" value="Genomic_DNA"/>
</dbReference>
<evidence type="ECO:0000313" key="2">
    <source>
        <dbReference type="EMBL" id="WMY76187.1"/>
    </source>
</evidence>
<dbReference type="PROSITE" id="PS51257">
    <property type="entry name" value="PROKAR_LIPOPROTEIN"/>
    <property type="match status" value="1"/>
</dbReference>
<gene>
    <name evidence="2" type="ORF">RHD99_09760</name>
</gene>
<evidence type="ECO:0000256" key="1">
    <source>
        <dbReference type="SAM" id="SignalP"/>
    </source>
</evidence>
<sequence>MKLLSLVCLVVLLASCSSGVGVGATGGNSGMAIGVGSGISF</sequence>
<name>A0ABY9SFA6_9ENTR</name>
<evidence type="ECO:0008006" key="4">
    <source>
        <dbReference type="Google" id="ProtNLM"/>
    </source>
</evidence>
<reference evidence="2 3" key="1">
    <citation type="submission" date="2023-09" db="EMBL/GenBank/DDBJ databases">
        <title>Buttiauxella selenatireducens sp. nov., isolated from the rhizosphere of Cardamine hupingshanesis.</title>
        <authorList>
            <person name="Zhang S."/>
            <person name="Xu Z."/>
            <person name="Wang H."/>
            <person name="Guo Y."/>
        </authorList>
    </citation>
    <scope>NUCLEOTIDE SEQUENCE [LARGE SCALE GENOMIC DNA]</scope>
    <source>
        <strain evidence="2 3">R73</strain>
    </source>
</reference>
<proteinExistence type="predicted"/>
<dbReference type="Proteomes" id="UP001246690">
    <property type="component" value="Chromosome"/>
</dbReference>
<feature type="chain" id="PRO_5047470868" description="Lipoprotein" evidence="1">
    <location>
        <begin position="24"/>
        <end position="41"/>
    </location>
</feature>
<protein>
    <recommendedName>
        <fullName evidence="4">Lipoprotein</fullName>
    </recommendedName>
</protein>
<keyword evidence="3" id="KW-1185">Reference proteome</keyword>
<organism evidence="2 3">
    <name type="scientific">Buttiauxella selenatireducens</name>
    <dbReference type="NCBI Taxonomy" id="3073902"/>
    <lineage>
        <taxon>Bacteria</taxon>
        <taxon>Pseudomonadati</taxon>
        <taxon>Pseudomonadota</taxon>
        <taxon>Gammaproteobacteria</taxon>
        <taxon>Enterobacterales</taxon>
        <taxon>Enterobacteriaceae</taxon>
        <taxon>Buttiauxella</taxon>
    </lineage>
</organism>
<keyword evidence="1" id="KW-0732">Signal</keyword>
<accession>A0ABY9SFA6</accession>
<evidence type="ECO:0000313" key="3">
    <source>
        <dbReference type="Proteomes" id="UP001246690"/>
    </source>
</evidence>
<feature type="signal peptide" evidence="1">
    <location>
        <begin position="1"/>
        <end position="23"/>
    </location>
</feature>
<dbReference type="RefSeq" id="WP_309878610.1">
    <property type="nucleotide sequence ID" value="NZ_CP133838.1"/>
</dbReference>